<dbReference type="Pfam" id="PF14577">
    <property type="entry name" value="SEO_C"/>
    <property type="match status" value="4"/>
</dbReference>
<dbReference type="GO" id="GO:0010088">
    <property type="term" value="P:phloem development"/>
    <property type="evidence" value="ECO:0007669"/>
    <property type="project" value="InterPro"/>
</dbReference>
<dbReference type="InterPro" id="IPR039299">
    <property type="entry name" value="SEOA"/>
</dbReference>
<feature type="domain" description="Sieve element occlusion C-terminal" evidence="3">
    <location>
        <begin position="2881"/>
        <end position="3113"/>
    </location>
</feature>
<keyword evidence="5" id="KW-1185">Reference proteome</keyword>
<comment type="caution">
    <text evidence="4">The sequence shown here is derived from an EMBL/GenBank/DDBJ whole genome shotgun (WGS) entry which is preliminary data.</text>
</comment>
<dbReference type="Pfam" id="PF14576">
    <property type="entry name" value="SEO_N"/>
    <property type="match status" value="4"/>
</dbReference>
<dbReference type="Proteomes" id="UP000583929">
    <property type="component" value="Unassembled WGS sequence"/>
</dbReference>
<feature type="region of interest" description="Disordered" evidence="1">
    <location>
        <begin position="2385"/>
        <end position="2422"/>
    </location>
</feature>
<feature type="domain" description="Sieve element occlusion N-terminal" evidence="2">
    <location>
        <begin position="20"/>
        <end position="295"/>
    </location>
</feature>
<dbReference type="InterPro" id="IPR027944">
    <property type="entry name" value="SEO_C"/>
</dbReference>
<dbReference type="PANTHER" id="PTHR33232:SF20">
    <property type="entry name" value="PROTEIN SIEVE ELEMENT OCCLUSION B-LIKE"/>
    <property type="match status" value="1"/>
</dbReference>
<protein>
    <recommendedName>
        <fullName evidence="6">Protein SIEVE ELEMENT OCCLUSION B</fullName>
    </recommendedName>
</protein>
<proteinExistence type="predicted"/>
<evidence type="ECO:0000313" key="4">
    <source>
        <dbReference type="EMBL" id="KAF4404913.1"/>
    </source>
</evidence>
<accession>A0A7J6IBD9</accession>
<organism evidence="4 5">
    <name type="scientific">Cannabis sativa</name>
    <name type="common">Hemp</name>
    <name type="synonym">Marijuana</name>
    <dbReference type="NCBI Taxonomy" id="3483"/>
    <lineage>
        <taxon>Eukaryota</taxon>
        <taxon>Viridiplantae</taxon>
        <taxon>Streptophyta</taxon>
        <taxon>Embryophyta</taxon>
        <taxon>Tracheophyta</taxon>
        <taxon>Spermatophyta</taxon>
        <taxon>Magnoliopsida</taxon>
        <taxon>eudicotyledons</taxon>
        <taxon>Gunneridae</taxon>
        <taxon>Pentapetalae</taxon>
        <taxon>rosids</taxon>
        <taxon>fabids</taxon>
        <taxon>Rosales</taxon>
        <taxon>Cannabaceae</taxon>
        <taxon>Cannabis</taxon>
    </lineage>
</organism>
<feature type="domain" description="Sieve element occlusion C-terminal" evidence="3">
    <location>
        <begin position="2077"/>
        <end position="2304"/>
    </location>
</feature>
<dbReference type="InterPro" id="IPR027942">
    <property type="entry name" value="SEO_N"/>
</dbReference>
<evidence type="ECO:0000256" key="1">
    <source>
        <dbReference type="SAM" id="MobiDB-lite"/>
    </source>
</evidence>
<evidence type="ECO:0000259" key="3">
    <source>
        <dbReference type="Pfam" id="PF14577"/>
    </source>
</evidence>
<feature type="region of interest" description="Disordered" evidence="1">
    <location>
        <begin position="1499"/>
        <end position="1524"/>
    </location>
</feature>
<feature type="domain" description="Sieve element occlusion C-terminal" evidence="3">
    <location>
        <begin position="458"/>
        <end position="690"/>
    </location>
</feature>
<feature type="domain" description="Sieve element occlusion C-terminal" evidence="3">
    <location>
        <begin position="1195"/>
        <end position="1440"/>
    </location>
</feature>
<feature type="domain" description="Sieve element occlusion N-terminal" evidence="2">
    <location>
        <begin position="2494"/>
        <end position="2717"/>
    </location>
</feature>
<reference evidence="4 5" key="1">
    <citation type="journal article" date="2020" name="bioRxiv">
        <title>Sequence and annotation of 42 cannabis genomes reveals extensive copy number variation in cannabinoid synthesis and pathogen resistance genes.</title>
        <authorList>
            <person name="Mckernan K.J."/>
            <person name="Helbert Y."/>
            <person name="Kane L.T."/>
            <person name="Ebling H."/>
            <person name="Zhang L."/>
            <person name="Liu B."/>
            <person name="Eaton Z."/>
            <person name="Mclaughlin S."/>
            <person name="Kingan S."/>
            <person name="Baybayan P."/>
            <person name="Concepcion G."/>
            <person name="Jordan M."/>
            <person name="Riva A."/>
            <person name="Barbazuk W."/>
            <person name="Harkins T."/>
        </authorList>
    </citation>
    <scope>NUCLEOTIDE SEQUENCE [LARGE SCALE GENOMIC DNA]</scope>
    <source>
        <strain evidence="5">cv. Jamaican Lion 4</strain>
        <tissue evidence="4">Leaf</tissue>
    </source>
</reference>
<dbReference type="EMBL" id="JAATIQ010000001">
    <property type="protein sequence ID" value="KAF4404913.1"/>
    <property type="molecule type" value="Genomic_DNA"/>
</dbReference>
<feature type="compositionally biased region" description="Polar residues" evidence="1">
    <location>
        <begin position="2400"/>
        <end position="2418"/>
    </location>
</feature>
<sequence>MAMNLQETNSFTLHSNSTLEDILIKKLLLSHDPDDRLLDSDQLLHAMENIMFYATISEISDLDFIDNDEGKITDIEAFGFKETLSHLINKISHEILCKCSGEGSLHEKTMILFDLLGNYRWDAKAVIVLATFVKSYGEFWLLIQLYPRNTLALSVAMLKQLPSDLSAFTRQFKALSLLMKTVIDLTKCVIKYESLPLSQVKLDKENKSITQYNIYLAVYWIIRSILTCSFQVSALKAMTPVQYSDSTTIATWELSSLVNRLKDMYNNLNHQVEECSKQTESQLYQSLLNNFNEEHNENQEVLQILFATRDNYPLLDCSTQVKLGLPELKNKVVLLLITKPELLPIEELLLLVQQTCDNPYNEILEESYEIVWIPIPDSNSWTDAEKRSFRVLSQSIPWCSIKQPWSLNSGVVTFIKQEWNYRDDPIMVVLDSQGNLSNLNALDLIFIWGAKAYPFSNSREKELWEEQSWNLQLLVDEIDPLLTNWVNENRYICIYGSEDIDWILEFNSKLKKIRNSGLQLEMVYVGTRNESEKILKFLSLIQEGDLRDSLFSLCLTKRRSFWLRLESIIRSKLKLGYSLDTDQALQEASALVNNENSNKSWVAIGRGSSNDIVRVEGSKMMECLNRFLEWEAKVGKLGFLGALRTAIDPPLSDEPCGHESKTIPYGEEEELVEDMRVCEKCKLPWKKFLFQLFCGESRANIGDMASMANRFLQAYNTPFLIDARDSSFEKATKMAIKQSKGEVVSTHSIFSNNARLLEDKIIETHHSDELTFALKPVLHIIEVIFSRTTTDLHGNVQASLANEKVLYSDHRDILFELPSITAAISREVFCDWFKGVAAHNTTMDILQIIRHYRWDAKLVLAVGSFAMNFGGFRLVSELHYTNSIAKAVALLENFPETLELAGILKSKLQVIFLVVKAILDMTKSIIELYELSHNEYFTPESPEIIAATADIPIAVYWTIQSTVDCASQIMSLTAMDHKYLSKSWDLSSLGHKLEMIRSQLVMKINLCYKFIEKKKDDEVFFSFTRVLETSDIDNSKSLNIIFREKDGSQPMLYDCLHQNLVPIEDLKGKVVALYITDLNIVCEDYLILQQIYPEKLDDFNREDNQYEVVWIPVMDNWTKDTYRLFEKVRDQMEWLSVRHPSQLAPQVIRYIRETCNFAKKPLLVVMNTDGRIVHKDATQMMCIWGNQAYPFSLEKELSLWQQRNWTMSLLAEGIDQYLPTWIEERKHICLYGGEDMEWIRSFTRTAKGVALRYGIELEMLYAGKNRSRERVVKKLINVTQRERLSKALEWKLISYFWLRMEKMCMSEPPLAIPEQEEVVDEFFIPDDPDFVAPVQGQKYHSIFTGIVNMLSFGSSSKGWAVISGGTEDMLFEADGELLLRALVDHEKWKERAENYGFVRALEIYYHQLCNDLPHCISVILPDTEIKGISCAACNKPMDKMPRMDTKTTAALPPQNLASAYAVPQNQLASTPAAASPYAVPQNQLTTPAAYAPTAALAPTASPHHQNLSSSGVAPHHNLASSGIVPHHQNLSSSVVAPHHNLATSGIVPHHQNMAGSGIGAPLQKIGHAAAAAGILPNNAARFLGSDNRAARSSGFGLDGRSARSALGLDGRASRTLGLDSRAARGGMSDETELSKRIMELHESDEHGLAVKPVLNVIDVIFHRATSDLPGFTEHSDIVKDDKANVIYSVANLQDNVEIPARIVSAISCEILSKCSAGVDVHTITMEILNIIKHYGWDSKVLLALVAFAVTFGEFRLVLQQYSTNPLAKAVAILKQLPELLEHSGALKPKLDALYDLIKEIIDVTKKIVDFYDLPRNEYFTAESPELLAAASHIPTAVYWTIRSIVVSSTQILALTGMGIEYLTEPWELSSLAHKLNNIKGHVVDIIERCYKFVEKQKQDEAYEYLVRIFQLTHIDNSKPLRVLFNEDPNALYDCYNKKRIVIEDLKRKVVALFITEVDPELIRSSEYAILQQMYAEKRHSMTRSESQYEVVWVPISNVWNDEKYRVFDRLKEQMEWHSVHHPSAVTPVAPRFFREKWGFVKKPMLVVIDTQGRVVHHNAIHMMCIWGSLAYPFTANREKLLWEDNAWTMDLLIDGLDPSAAEWIQQQKHVCVYGGEDIDWIRKFTRIAKEVARTSGIHLELLYVGKSKPHEKATRNIIDIIQNENLSRTLDWNLIWYFWMRLESMWHSKGQLTTSASVKTDHVMQGIIAILSYGSSSQGWAAISRGFEGMAKGNGEHMYRGLAEHDQWRTRELEVGFVPALIEYLEKLHIDAPHHCTSLILPATGAMPDTVACSECGRLMERIMDTRTTAAIPPQNLASAYAVPQNLGATPAAAASAYAVPQNLAATPAAAASAYAVPQNLAATPTTAASAYAVPQNLAATPTVAGSASNNSAAYAPHQTGLSNMTPSHQTGLSTMTPSHHPHHQIQNRAAVGLNGRTARTALGLNGRGTRTLGLDSRAARGGTSDETELSKRIMELHDSDTGRDEKAVLYSVANLQDIVEIPSRITSAISCEILSKCSAGVDVHTITMEILQLVKHYGWDSKVLLALVAFAVTFGEFRLILQQFPTNPLAKAVALLKQLPELLEHSGALKPKIEALYDLIKEILDVTKKIVEFYDLPRNEYFTADSPEILAAASHIPTAVYWTIRSIIVSSTQILALTGMGIEYLTEPWELSSLAHKLNNIKGHVVDIIQRCHKFVEKKKEDEAYEYLVRMFQLTHIDNSKPLRVLFNEDPNALYDGLNKKRIIIEDLKRKVVALFITELDPELIHSSEFAILQQMYAEKKHGMTRSESQYEVVWVPISNVWNDEKYRVFNRLKEQMEWHSIHHPSAVTPVAPRFFREKWGFVKKPMLVVIDTQGRVVHHNAIHMMCIWGSLAYPFTANKEKLLWEDNAWTMPLIIDGLDPNAAEWIQEQKHVCLYGGEDIDWIRKFTRIAKDVARESGIQLELLYVGKSKPHEKATRNIIEIIQKENLSRTLDWNLIWYFWMRLESMWHSKGQLTTAETVKHDRVMQGIIAMLSYGSSSQGWAAISRGFEGMVKGNGEHMFRGLTEHGQWKMRETVIGFVPALDEYLQKLHVDAPHHCTSLILPATGAMPDTVACSECGRLMERYTMFRCCLDY</sequence>
<evidence type="ECO:0008006" key="6">
    <source>
        <dbReference type="Google" id="ProtNLM"/>
    </source>
</evidence>
<dbReference type="PANTHER" id="PTHR33232">
    <property type="entry name" value="PROTEIN SIEVE ELEMENT OCCLUSION B-LIKE"/>
    <property type="match status" value="1"/>
</dbReference>
<evidence type="ECO:0000313" key="5">
    <source>
        <dbReference type="Proteomes" id="UP000583929"/>
    </source>
</evidence>
<feature type="domain" description="Sieve element occlusion N-terminal" evidence="2">
    <location>
        <begin position="1628"/>
        <end position="1913"/>
    </location>
</feature>
<name>A0A7J6IBD9_CANSA</name>
<evidence type="ECO:0000259" key="2">
    <source>
        <dbReference type="Pfam" id="PF14576"/>
    </source>
</evidence>
<feature type="domain" description="Sieve element occlusion N-terminal" evidence="2">
    <location>
        <begin position="757"/>
        <end position="1029"/>
    </location>
</feature>
<gene>
    <name evidence="4" type="ORF">G4B88_006299</name>
</gene>